<keyword evidence="7" id="KW-0460">Magnesium</keyword>
<dbReference type="NCBIfam" id="TIGR01657">
    <property type="entry name" value="P-ATPase-V"/>
    <property type="match status" value="1"/>
</dbReference>
<gene>
    <name evidence="14" type="ORF">J3Q64DRAFT_1817409</name>
</gene>
<dbReference type="InterPro" id="IPR018303">
    <property type="entry name" value="ATPase_P-typ_P_site"/>
</dbReference>
<protein>
    <recommendedName>
        <fullName evidence="13">P-type ATPase A domain-containing protein</fullName>
    </recommendedName>
</protein>
<comment type="similarity">
    <text evidence="2">Belongs to the cation transport ATPase (P-type) (TC 3.A.3) family. Type V subfamily.</text>
</comment>
<feature type="transmembrane region" description="Helical" evidence="11">
    <location>
        <begin position="1218"/>
        <end position="1237"/>
    </location>
</feature>
<dbReference type="InterPro" id="IPR008250">
    <property type="entry name" value="ATPase_P-typ_transduc_dom_A_sf"/>
</dbReference>
<sequence length="1481" mass="167106">MCSSSRSLILWIYLFSFLLSQAKTAIEQFEYFIQIRAEPNIRKETLILEDVISLSFTVIVLQRKPGMRVIILGLVYTSFIVTGIGALPLFEIANDYDRYGNTCPLHSKSNVDCPLLCVPNHNLCPVALAPSCPDNLLFCNDGTCKPSCDTIPNLCLCDNASVLSNYVPCAAGQRINITHFDPQNQVNQTQNLCAAASGLENTASWGSFDGTPVWRQCPVVPDPTFTFREPMWIAIWSLTGFEALLLALWHVYKSIREARFYRDVKNTRSPKLIIPQDGINEKEETLTENVSPLKTQIHTNTTMSIDDESQSTSTSESQNIVFRGFRNDYFGLLGFGSVVVTTLLFMVFLGCLVGDYYGTLGGEALSVFLSSDSSSKIFCAVWHISAAWFCIVMLKRRTIRNYFRIESYVYDSPVIQVERRQDEIVFLSNGDTWISKIGILEQRVSKRLGMDILVESCPIHLTAQKRRYFEYQCMRYVLNDKNKFEPYTFSLGKTNNNIHKWSNGLDTVEAAQRHELLGPNIIPVNVPTIPLAIIQEFSSLLYLYQMMCMWVWYYFQYYPMGLVQTGIILLSAIIRVILRLRAENRIKEMAEDVTDVSVLRDGEWKQNVSSATLVPGDVFIVCEHTKLPCDSVLLCGSVVVNESSLTGEAMPIRKFSVPKDDGLYLPDGPGKSSTLFAGTLVSQTMPSQGKDRVIAVVLRTGITSEKGTLIHKILFPAPISFIFHEHLKLAISILLIWGAVAFALALYLMGRGNITSWYYGVFTMSQIFSPLLPAAFTINQSVCAARLRTKNILCIDLPRINLSGKVRIFCFDKTGTLTREGLDFYGSARAPLDITMPFEGREEDPLNMQHILAMGIATCHAVTKVHGQYIGNPVDIESFNAMKWELLPPADPDYLDTLIPPSVKPDVKRAPVHVLQRFEFIHSRASQSVTVLDTSTYRVHVFLKGSFERIKQLSRPQSVPAYYDRTAAHYAREGCYVLALAHRNLGVLGEDITMEEIKTMSREDMESLCNFSGFILFRNKLKDDTTEAIAELKGGDVRTVMITGDTALTGIFIARQCGMISTGQRAILGDVKNGSVVWTDIDSEKEVDIDQVLEDDFTRIEMKTVELAMTGRAFEFLFEQGVIRKFLLHTRVFARMTPNHKVECVQLHMEKGVTAMCGDGGNDCGALRAAHVGLALSEAEASIVSPFSTGNRSVLQCVELLRQGRSALATSFANYKFLILYGESMAFWELIMFYFTVIAPQSIWITIDGFITTSMTFAITQAKPAHKLGPSRPTAKPLGPYTLASCLGVIFINFWFIVSSVAWLFQQDWFICNEFDSSSIDSAKWWLLGDNYESEVISLVIIFQFFNNGAIVNFGSAFRQSWWRNYILVFVWSCFFISTSFITLADPNPYSCIFRINCGDPDVLHNTLGYPMPWWKIESYNSAFGHNVLPKWFRWQLWGFMLANCLANIIWERVIVLWIVRDWAIKRSKNDPKSKRVTFKL</sequence>
<feature type="transmembrane region" description="Helical" evidence="11">
    <location>
        <begin position="1366"/>
        <end position="1385"/>
    </location>
</feature>
<feature type="transmembrane region" description="Helical" evidence="11">
    <location>
        <begin position="561"/>
        <end position="578"/>
    </location>
</feature>
<comment type="caution">
    <text evidence="14">The sequence shown here is derived from an EMBL/GenBank/DDBJ whole genome shotgun (WGS) entry which is preliminary data.</text>
</comment>
<keyword evidence="8" id="KW-1278">Translocase</keyword>
<proteinExistence type="inferred from homology"/>
<dbReference type="InterPro" id="IPR023214">
    <property type="entry name" value="HAD_sf"/>
</dbReference>
<dbReference type="Proteomes" id="UP001448207">
    <property type="component" value="Unassembled WGS sequence"/>
</dbReference>
<evidence type="ECO:0000313" key="15">
    <source>
        <dbReference type="Proteomes" id="UP001448207"/>
    </source>
</evidence>
<accession>A0ABR3BDY4</accession>
<organism evidence="14 15">
    <name type="scientific">Phycomyces blakesleeanus</name>
    <dbReference type="NCBI Taxonomy" id="4837"/>
    <lineage>
        <taxon>Eukaryota</taxon>
        <taxon>Fungi</taxon>
        <taxon>Fungi incertae sedis</taxon>
        <taxon>Mucoromycota</taxon>
        <taxon>Mucoromycotina</taxon>
        <taxon>Mucoromycetes</taxon>
        <taxon>Mucorales</taxon>
        <taxon>Phycomycetaceae</taxon>
        <taxon>Phycomyces</taxon>
    </lineage>
</organism>
<dbReference type="Gene3D" id="2.70.150.10">
    <property type="entry name" value="Calcium-transporting ATPase, cytoplasmic transduction domain A"/>
    <property type="match status" value="1"/>
</dbReference>
<evidence type="ECO:0000256" key="11">
    <source>
        <dbReference type="SAM" id="Phobius"/>
    </source>
</evidence>
<dbReference type="InterPro" id="IPR059000">
    <property type="entry name" value="ATPase_P-type_domA"/>
</dbReference>
<dbReference type="InterPro" id="IPR036412">
    <property type="entry name" value="HAD-like_sf"/>
</dbReference>
<dbReference type="Gene3D" id="3.40.1110.10">
    <property type="entry name" value="Calcium-transporting ATPase, cytoplasmic domain N"/>
    <property type="match status" value="1"/>
</dbReference>
<feature type="transmembrane region" description="Helical" evidence="11">
    <location>
        <begin position="231"/>
        <end position="252"/>
    </location>
</feature>
<dbReference type="SUPFAM" id="SSF81653">
    <property type="entry name" value="Calcium ATPase, transduction domain A"/>
    <property type="match status" value="1"/>
</dbReference>
<feature type="transmembrane region" description="Helical" evidence="11">
    <location>
        <begin position="329"/>
        <end position="357"/>
    </location>
</feature>
<dbReference type="InterPro" id="IPR006544">
    <property type="entry name" value="P-type_TPase_V"/>
</dbReference>
<dbReference type="PANTHER" id="PTHR45630">
    <property type="entry name" value="CATION-TRANSPORTING ATPASE-RELATED"/>
    <property type="match status" value="1"/>
</dbReference>
<keyword evidence="3 11" id="KW-0812">Transmembrane</keyword>
<dbReference type="NCBIfam" id="TIGR01494">
    <property type="entry name" value="ATPase_P-type"/>
    <property type="match status" value="1"/>
</dbReference>
<feature type="chain" id="PRO_5045207801" description="P-type ATPase A domain-containing protein" evidence="12">
    <location>
        <begin position="25"/>
        <end position="1481"/>
    </location>
</feature>
<feature type="signal peptide" evidence="12">
    <location>
        <begin position="1"/>
        <end position="24"/>
    </location>
</feature>
<keyword evidence="12" id="KW-0732">Signal</keyword>
<dbReference type="SUPFAM" id="SSF56784">
    <property type="entry name" value="HAD-like"/>
    <property type="match status" value="1"/>
</dbReference>
<name>A0ABR3BDY4_PHYBL</name>
<feature type="transmembrane region" description="Helical" evidence="11">
    <location>
        <begin position="756"/>
        <end position="778"/>
    </location>
</feature>
<evidence type="ECO:0000256" key="9">
    <source>
        <dbReference type="ARBA" id="ARBA00022989"/>
    </source>
</evidence>
<evidence type="ECO:0000256" key="7">
    <source>
        <dbReference type="ARBA" id="ARBA00022842"/>
    </source>
</evidence>
<evidence type="ECO:0000259" key="13">
    <source>
        <dbReference type="Pfam" id="PF00122"/>
    </source>
</evidence>
<dbReference type="EMBL" id="JBCLYO010000001">
    <property type="protein sequence ID" value="KAL0097062.1"/>
    <property type="molecule type" value="Genomic_DNA"/>
</dbReference>
<feature type="domain" description="P-type ATPase A" evidence="13">
    <location>
        <begin position="595"/>
        <end position="712"/>
    </location>
</feature>
<keyword evidence="9 11" id="KW-1133">Transmembrane helix</keyword>
<keyword evidence="10 11" id="KW-0472">Membrane</keyword>
<evidence type="ECO:0000256" key="3">
    <source>
        <dbReference type="ARBA" id="ARBA00022692"/>
    </source>
</evidence>
<dbReference type="InterPro" id="IPR023299">
    <property type="entry name" value="ATPase_P-typ_cyto_dom_N"/>
</dbReference>
<dbReference type="SFLD" id="SFLDG00002">
    <property type="entry name" value="C1.7:_P-type_atpase_like"/>
    <property type="match status" value="1"/>
</dbReference>
<feature type="transmembrane region" description="Helical" evidence="11">
    <location>
        <begin position="1336"/>
        <end position="1354"/>
    </location>
</feature>
<evidence type="ECO:0000256" key="10">
    <source>
        <dbReference type="ARBA" id="ARBA00023136"/>
    </source>
</evidence>
<dbReference type="Gene3D" id="3.40.50.1000">
    <property type="entry name" value="HAD superfamily/HAD-like"/>
    <property type="match status" value="2"/>
</dbReference>
<evidence type="ECO:0000256" key="5">
    <source>
        <dbReference type="ARBA" id="ARBA00022741"/>
    </source>
</evidence>
<dbReference type="SFLD" id="SFLDF00027">
    <property type="entry name" value="p-type_atpase"/>
    <property type="match status" value="1"/>
</dbReference>
<feature type="transmembrane region" description="Helical" evidence="11">
    <location>
        <begin position="1281"/>
        <end position="1305"/>
    </location>
</feature>
<comment type="subcellular location">
    <subcellularLocation>
        <location evidence="1">Membrane</location>
        <topology evidence="1">Multi-pass membrane protein</topology>
    </subcellularLocation>
</comment>
<dbReference type="Pfam" id="PF00122">
    <property type="entry name" value="E1-E2_ATPase"/>
    <property type="match status" value="1"/>
</dbReference>
<feature type="transmembrane region" description="Helical" evidence="11">
    <location>
        <begin position="69"/>
        <end position="90"/>
    </location>
</feature>
<dbReference type="SFLD" id="SFLDS00003">
    <property type="entry name" value="Haloacid_Dehalogenase"/>
    <property type="match status" value="1"/>
</dbReference>
<evidence type="ECO:0000256" key="8">
    <source>
        <dbReference type="ARBA" id="ARBA00022967"/>
    </source>
</evidence>
<evidence type="ECO:0000256" key="12">
    <source>
        <dbReference type="SAM" id="SignalP"/>
    </source>
</evidence>
<dbReference type="InterPro" id="IPR001757">
    <property type="entry name" value="P_typ_ATPase"/>
</dbReference>
<keyword evidence="4" id="KW-0479">Metal-binding</keyword>
<reference evidence="14 15" key="1">
    <citation type="submission" date="2024-04" db="EMBL/GenBank/DDBJ databases">
        <title>Symmetric and asymmetric DNA N6-adenine methylation regulates different biological responses in Mucorales.</title>
        <authorList>
            <consortium name="Lawrence Berkeley National Laboratory"/>
            <person name="Lax C."/>
            <person name="Mondo S.J."/>
            <person name="Osorio-Concepcion M."/>
            <person name="Muszewska A."/>
            <person name="Corrochano-Luque M."/>
            <person name="Gutierrez G."/>
            <person name="Riley R."/>
            <person name="Lipzen A."/>
            <person name="Guo J."/>
            <person name="Hundley H."/>
            <person name="Amirebrahimi M."/>
            <person name="Ng V."/>
            <person name="Lorenzo-Gutierrez D."/>
            <person name="Binder U."/>
            <person name="Yang J."/>
            <person name="Song Y."/>
            <person name="Canovas D."/>
            <person name="Navarro E."/>
            <person name="Freitag M."/>
            <person name="Gabaldon T."/>
            <person name="Grigoriev I.V."/>
            <person name="Corrochano L.M."/>
            <person name="Nicolas F.E."/>
            <person name="Garre V."/>
        </authorList>
    </citation>
    <scope>NUCLEOTIDE SEQUENCE [LARGE SCALE GENOMIC DNA]</scope>
    <source>
        <strain evidence="14 15">L51</strain>
    </source>
</reference>
<keyword evidence="6" id="KW-0067">ATP-binding</keyword>
<evidence type="ECO:0000256" key="6">
    <source>
        <dbReference type="ARBA" id="ARBA00022840"/>
    </source>
</evidence>
<dbReference type="SUPFAM" id="SSF81665">
    <property type="entry name" value="Calcium ATPase, transmembrane domain M"/>
    <property type="match status" value="1"/>
</dbReference>
<feature type="transmembrane region" description="Helical" evidence="11">
    <location>
        <begin position="1437"/>
        <end position="1460"/>
    </location>
</feature>
<dbReference type="PANTHER" id="PTHR45630:SF11">
    <property type="entry name" value="CATION-TRANSPORTING P-TYPE ATPASE N-TERMINAL DOMAIN-CONTAINING PROTEIN"/>
    <property type="match status" value="1"/>
</dbReference>
<feature type="transmembrane region" description="Helical" evidence="11">
    <location>
        <begin position="729"/>
        <end position="750"/>
    </location>
</feature>
<keyword evidence="15" id="KW-1185">Reference proteome</keyword>
<dbReference type="SUPFAM" id="SSF81660">
    <property type="entry name" value="Metal cation-transporting ATPase, ATP-binding domain N"/>
    <property type="match status" value="1"/>
</dbReference>
<dbReference type="PROSITE" id="PS00154">
    <property type="entry name" value="ATPASE_E1_E2"/>
    <property type="match status" value="1"/>
</dbReference>
<evidence type="ECO:0000256" key="4">
    <source>
        <dbReference type="ARBA" id="ARBA00022723"/>
    </source>
</evidence>
<feature type="transmembrane region" description="Helical" evidence="11">
    <location>
        <begin position="377"/>
        <end position="394"/>
    </location>
</feature>
<evidence type="ECO:0000256" key="1">
    <source>
        <dbReference type="ARBA" id="ARBA00004141"/>
    </source>
</evidence>
<keyword evidence="5" id="KW-0547">Nucleotide-binding</keyword>
<evidence type="ECO:0000256" key="2">
    <source>
        <dbReference type="ARBA" id="ARBA00006000"/>
    </source>
</evidence>
<dbReference type="InterPro" id="IPR044492">
    <property type="entry name" value="P_typ_ATPase_HD_dom"/>
</dbReference>
<dbReference type="InterPro" id="IPR023298">
    <property type="entry name" value="ATPase_P-typ_TM_dom_sf"/>
</dbReference>
<evidence type="ECO:0000313" key="14">
    <source>
        <dbReference type="EMBL" id="KAL0097062.1"/>
    </source>
</evidence>
<dbReference type="PRINTS" id="PR00119">
    <property type="entry name" value="CATATPASE"/>
</dbReference>
<dbReference type="Gene3D" id="1.20.1110.10">
    <property type="entry name" value="Calcium-transporting ATPase, transmembrane domain"/>
    <property type="match status" value="1"/>
</dbReference>